<dbReference type="SUPFAM" id="SSF51445">
    <property type="entry name" value="(Trans)glycosidases"/>
    <property type="match status" value="1"/>
</dbReference>
<dbReference type="InterPro" id="IPR001139">
    <property type="entry name" value="Glyco_hydro_30"/>
</dbReference>
<dbReference type="FunFam" id="3.20.20.80:FF:000030">
    <property type="entry name" value="Lysosomal acid glucosylceramidase"/>
    <property type="match status" value="1"/>
</dbReference>
<keyword evidence="23" id="KW-0326">Glycosidase</keyword>
<sequence>ASKCIGRDFGQDSVVCECNSTYCDSVGSITLPPVGQFSSFLSSMSGSRLEASQGRVQVNSTAEGLRFTIDLHQKYQKIRGFGGAMTDAAAINILSLSPATQDQLLRQYFSAEGTTLKKKTASLCTLTTSHCVDICVIHPSGIGYTVVRVPMASCDFSTRLYTYADTPGDYNLDHFALAPEDVNMKIPLLQRAQAASPRPLSLMASAWSAPAWMKTNGALTGKGSLKGQPGGKEHKTWAHYYIRFLEEYAKHNLSFWALTTGNEPTAGMMTNYSFQALGFTPREQRDWVSLDLGPAVHASAFPDTHILILDDNRLLLPYWAKIVLNDVHAGRYIHGVAVHWYMDGFVPAEMTLGITHHLYPEYYLFGTEACAGFSPLDPGVKLGSWQRAEQYAHDIIEDLNHYVVGWTDWNLALDRIGGPNWVKNYVDSAVIVDAQRDVFYKQPTFYSLAHFSKFLWEGSRRVGVSSNQKTDLGYSAFVRPDGSVVLIVLNRYRNCFHVLVGRFQVPACFYSAGRRLGSGLRCGTPPWATSPPPLRLIRCSRLLGKHTDCWPPRNRPTFLIIKAANTFKWNYDLLH</sequence>
<comment type="catalytic activity">
    <reaction evidence="1">
        <text>a beta-D-glucosyl-(1&lt;-&gt;1')-N-acylsphing-4-enine + H2O = an N-acylsphing-4-enine + D-glucose</text>
        <dbReference type="Rhea" id="RHEA:13269"/>
        <dbReference type="ChEBI" id="CHEBI:4167"/>
        <dbReference type="ChEBI" id="CHEBI:15377"/>
        <dbReference type="ChEBI" id="CHEBI:22801"/>
        <dbReference type="ChEBI" id="CHEBI:52639"/>
        <dbReference type="EC" id="3.2.1.45"/>
    </reaction>
    <physiologicalReaction direction="left-to-right" evidence="1">
        <dbReference type="Rhea" id="RHEA:13270"/>
    </physiologicalReaction>
</comment>
<evidence type="ECO:0000256" key="17">
    <source>
        <dbReference type="ARBA" id="ARBA00048182"/>
    </source>
</evidence>
<evidence type="ECO:0000259" key="25">
    <source>
        <dbReference type="Pfam" id="PF17189"/>
    </source>
</evidence>
<dbReference type="Gene3D" id="2.60.40.1180">
    <property type="entry name" value="Golgi alpha-mannosidase II"/>
    <property type="match status" value="1"/>
</dbReference>
<dbReference type="UniPathway" id="UPA00296"/>
<comment type="catalytic activity">
    <reaction evidence="17">
        <text>a beta-D-galactosyl-(1&lt;-&gt;1')-N-acylsphing-4-enine + cholesterol = cholesteryl 3-beta-D-galactoside + an N-acylsphing-4-enine</text>
        <dbReference type="Rhea" id="RHEA:70235"/>
        <dbReference type="ChEBI" id="CHEBI:16113"/>
        <dbReference type="ChEBI" id="CHEBI:18390"/>
        <dbReference type="ChEBI" id="CHEBI:52639"/>
        <dbReference type="ChEBI" id="CHEBI:189066"/>
    </reaction>
    <physiologicalReaction direction="left-to-right" evidence="17">
        <dbReference type="Rhea" id="RHEA:70236"/>
    </physiologicalReaction>
    <physiologicalReaction direction="right-to-left" evidence="17">
        <dbReference type="Rhea" id="RHEA:70237"/>
    </physiologicalReaction>
</comment>
<reference evidence="26" key="2">
    <citation type="submission" date="2004-02" db="EMBL/GenBank/DDBJ databases">
        <authorList>
            <consortium name="Genoscope"/>
            <consortium name="Whitehead Institute Centre for Genome Research"/>
        </authorList>
    </citation>
    <scope>NUCLEOTIDE SEQUENCE</scope>
</reference>
<dbReference type="InterPro" id="IPR033452">
    <property type="entry name" value="GH30_C"/>
</dbReference>
<evidence type="ECO:0000313" key="26">
    <source>
        <dbReference type="EMBL" id="CAG11843.1"/>
    </source>
</evidence>
<comment type="catalytic activity">
    <reaction evidence="12">
        <text>cholesteryl 3-beta-D-glucoside + H2O = cholesterol + D-glucose</text>
        <dbReference type="Rhea" id="RHEA:11956"/>
        <dbReference type="ChEBI" id="CHEBI:4167"/>
        <dbReference type="ChEBI" id="CHEBI:15377"/>
        <dbReference type="ChEBI" id="CHEBI:16113"/>
        <dbReference type="ChEBI" id="CHEBI:17495"/>
    </reaction>
    <physiologicalReaction direction="left-to-right" evidence="12">
        <dbReference type="Rhea" id="RHEA:11957"/>
    </physiologicalReaction>
</comment>
<comment type="pathway">
    <text evidence="4">Sphingolipid metabolism.</text>
</comment>
<dbReference type="GO" id="GO:0007040">
    <property type="term" value="P:lysosome organization"/>
    <property type="evidence" value="ECO:0007669"/>
    <property type="project" value="UniProtKB-ARBA"/>
</dbReference>
<dbReference type="GO" id="GO:0008203">
    <property type="term" value="P:cholesterol metabolic process"/>
    <property type="evidence" value="ECO:0007669"/>
    <property type="project" value="UniProtKB-UniPathway"/>
</dbReference>
<comment type="subcellular location">
    <subcellularLocation>
        <location evidence="2">Lysosome membrane</location>
        <topology evidence="2">Peripheral membrane protein</topology>
        <orientation evidence="2">Lumenal side</orientation>
    </subcellularLocation>
</comment>
<dbReference type="GO" id="GO:0010605">
    <property type="term" value="P:negative regulation of macromolecule metabolic process"/>
    <property type="evidence" value="ECO:0007669"/>
    <property type="project" value="UniProtKB-ARBA"/>
</dbReference>
<dbReference type="SUPFAM" id="SSF51011">
    <property type="entry name" value="Glycosyl hydrolase domain"/>
    <property type="match status" value="1"/>
</dbReference>
<evidence type="ECO:0000259" key="24">
    <source>
        <dbReference type="Pfam" id="PF02055"/>
    </source>
</evidence>
<comment type="caution">
    <text evidence="26">The sequence shown here is derived from an EMBL/GenBank/DDBJ whole genome shotgun (WGS) entry which is preliminary data.</text>
</comment>
<dbReference type="InterPro" id="IPR013780">
    <property type="entry name" value="Glyco_hydro_b"/>
</dbReference>
<evidence type="ECO:0000256" key="14">
    <source>
        <dbReference type="ARBA" id="ARBA00033703"/>
    </source>
</evidence>
<protein>
    <recommendedName>
        <fullName evidence="23">Glucosylceramidase</fullName>
        <ecNumber evidence="23">3.2.1.45</ecNumber>
    </recommendedName>
</protein>
<comment type="pathway">
    <text evidence="5">Lipid metabolism.</text>
</comment>
<dbReference type="InterPro" id="IPR033453">
    <property type="entry name" value="Glyco_hydro_30_TIM-barrel"/>
</dbReference>
<comment type="catalytic activity">
    <reaction evidence="14">
        <text>1-(beta-D-galactosyl)-N-dodecanoylsphing-4-enine + cholesterol = cholesteryl 3-beta-D-galactoside + N-dodecanoylsphing-4-enine</text>
        <dbReference type="Rhea" id="RHEA:70255"/>
        <dbReference type="ChEBI" id="CHEBI:16113"/>
        <dbReference type="ChEBI" id="CHEBI:72956"/>
        <dbReference type="ChEBI" id="CHEBI:73432"/>
        <dbReference type="ChEBI" id="CHEBI:189066"/>
    </reaction>
    <physiologicalReaction direction="left-to-right" evidence="14">
        <dbReference type="Rhea" id="RHEA:70256"/>
    </physiologicalReaction>
    <physiologicalReaction direction="right-to-left" evidence="14">
        <dbReference type="Rhea" id="RHEA:70257"/>
    </physiologicalReaction>
</comment>
<keyword evidence="7" id="KW-0732">Signal</keyword>
<comment type="catalytic activity">
    <reaction evidence="21">
        <text>beta-D-glucosyl-N-octanoylsphing-4E-enine + cholesterol = N-octanoylsphing-4-enine + cholesteryl 3-beta-D-glucoside</text>
        <dbReference type="Rhea" id="RHEA:70303"/>
        <dbReference type="ChEBI" id="CHEBI:16113"/>
        <dbReference type="ChEBI" id="CHEBI:17495"/>
        <dbReference type="ChEBI" id="CHEBI:45815"/>
        <dbReference type="ChEBI" id="CHEBI:65222"/>
    </reaction>
    <physiologicalReaction direction="left-to-right" evidence="21">
        <dbReference type="Rhea" id="RHEA:70304"/>
    </physiologicalReaction>
    <physiologicalReaction direction="right-to-left" evidence="21">
        <dbReference type="Rhea" id="RHEA:70305"/>
    </physiologicalReaction>
</comment>
<evidence type="ECO:0000256" key="15">
    <source>
        <dbReference type="ARBA" id="ARBA00048055"/>
    </source>
</evidence>
<dbReference type="GO" id="GO:0042391">
    <property type="term" value="P:regulation of membrane potential"/>
    <property type="evidence" value="ECO:0007669"/>
    <property type="project" value="UniProtKB-ARBA"/>
</dbReference>
<dbReference type="PANTHER" id="PTHR11069">
    <property type="entry name" value="GLUCOSYLCERAMIDASE"/>
    <property type="match status" value="1"/>
</dbReference>
<dbReference type="GO" id="GO:0004348">
    <property type="term" value="F:glucosylceramidase activity"/>
    <property type="evidence" value="ECO:0007669"/>
    <property type="project" value="UniProtKB-EC"/>
</dbReference>
<evidence type="ECO:0000256" key="23">
    <source>
        <dbReference type="RuleBase" id="RU361188"/>
    </source>
</evidence>
<dbReference type="GO" id="GO:0016241">
    <property type="term" value="P:regulation of macroautophagy"/>
    <property type="evidence" value="ECO:0007669"/>
    <property type="project" value="UniProtKB-ARBA"/>
</dbReference>
<dbReference type="EC" id="3.2.1.45" evidence="23"/>
<organism evidence="26">
    <name type="scientific">Tetraodon nigroviridis</name>
    <name type="common">Spotted green pufferfish</name>
    <name type="synonym">Chelonodon nigroviridis</name>
    <dbReference type="NCBI Taxonomy" id="99883"/>
    <lineage>
        <taxon>Eukaryota</taxon>
        <taxon>Metazoa</taxon>
        <taxon>Chordata</taxon>
        <taxon>Craniata</taxon>
        <taxon>Vertebrata</taxon>
        <taxon>Euteleostomi</taxon>
        <taxon>Actinopterygii</taxon>
        <taxon>Neopterygii</taxon>
        <taxon>Teleostei</taxon>
        <taxon>Neoteleostei</taxon>
        <taxon>Acanthomorphata</taxon>
        <taxon>Eupercaria</taxon>
        <taxon>Tetraodontiformes</taxon>
        <taxon>Tetradontoidea</taxon>
        <taxon>Tetraodontidae</taxon>
        <taxon>Tetraodon</taxon>
    </lineage>
</organism>
<comment type="catalytic activity">
    <reaction evidence="16">
        <text>beta-D-glucosyl-(1&lt;-&gt;1)-N-octadecanoylsphing-4-enine + cholesterol = cholesteryl 3-beta-D-glucoside + N-octadecanoylsphing-4-enine</text>
        <dbReference type="Rhea" id="RHEA:70311"/>
        <dbReference type="ChEBI" id="CHEBI:16113"/>
        <dbReference type="ChEBI" id="CHEBI:17495"/>
        <dbReference type="ChEBI" id="CHEBI:72961"/>
        <dbReference type="ChEBI" id="CHEBI:84719"/>
    </reaction>
    <physiologicalReaction direction="left-to-right" evidence="16">
        <dbReference type="Rhea" id="RHEA:70312"/>
    </physiologicalReaction>
    <physiologicalReaction direction="right-to-left" evidence="16">
        <dbReference type="Rhea" id="RHEA:70313"/>
    </physiologicalReaction>
</comment>
<gene>
    <name evidence="26" type="ORF">GSTENG00033926001</name>
</gene>
<comment type="catalytic activity">
    <reaction evidence="22">
        <text>beta-D-glucosyl-N-(9Z-octadecenoyl)-sphing-4E-enine + cholesterol = N-(9Z-octadecenoyl)-sphing-4-enine + cholesteryl 3-beta-D-glucoside</text>
        <dbReference type="Rhea" id="RHEA:58324"/>
        <dbReference type="ChEBI" id="CHEBI:16113"/>
        <dbReference type="ChEBI" id="CHEBI:17495"/>
        <dbReference type="ChEBI" id="CHEBI:77996"/>
        <dbReference type="ChEBI" id="CHEBI:139140"/>
    </reaction>
    <physiologicalReaction direction="left-to-right" evidence="22">
        <dbReference type="Rhea" id="RHEA:58325"/>
    </physiologicalReaction>
    <physiologicalReaction direction="right-to-left" evidence="22">
        <dbReference type="Rhea" id="RHEA:58326"/>
    </physiologicalReaction>
</comment>
<proteinExistence type="inferred from homology"/>
<dbReference type="PANTHER" id="PTHR11069:SF23">
    <property type="entry name" value="LYSOSOMAL ACID GLUCOSYLCERAMIDASE"/>
    <property type="match status" value="1"/>
</dbReference>
<evidence type="ECO:0000256" key="1">
    <source>
        <dbReference type="ARBA" id="ARBA00001013"/>
    </source>
</evidence>
<comment type="similarity">
    <text evidence="6 23">Belongs to the glycosyl hydrolase 30 family.</text>
</comment>
<comment type="pathway">
    <text evidence="3">Steroid metabolism; cholesterol metabolism.</text>
</comment>
<evidence type="ECO:0000256" key="4">
    <source>
        <dbReference type="ARBA" id="ARBA00004991"/>
    </source>
</evidence>
<dbReference type="GO" id="GO:0005102">
    <property type="term" value="F:signaling receptor binding"/>
    <property type="evidence" value="ECO:0007669"/>
    <property type="project" value="UniProtKB-ARBA"/>
</dbReference>
<evidence type="ECO:0000256" key="8">
    <source>
        <dbReference type="ARBA" id="ARBA00022801"/>
    </source>
</evidence>
<comment type="catalytic activity">
    <reaction evidence="11">
        <text>beta-D-xylosyl-(1&lt;-&gt;1')-N-(9Z-octadecenoyl)-sphing-4-enine + cholesterol = cholesteryl 3-beta-D-xyloside + N-(9Z-octadecenoyl)-sphing-4-enine</text>
        <dbReference type="Rhea" id="RHEA:70251"/>
        <dbReference type="ChEBI" id="CHEBI:16113"/>
        <dbReference type="ChEBI" id="CHEBI:77996"/>
        <dbReference type="ChEBI" id="CHEBI:189067"/>
        <dbReference type="ChEBI" id="CHEBI:189081"/>
    </reaction>
    <physiologicalReaction direction="left-to-right" evidence="11">
        <dbReference type="Rhea" id="RHEA:70252"/>
    </physiologicalReaction>
</comment>
<dbReference type="GO" id="GO:0030163">
    <property type="term" value="P:protein catabolic process"/>
    <property type="evidence" value="ECO:0007669"/>
    <property type="project" value="UniProtKB-ARBA"/>
</dbReference>
<evidence type="ECO:0000256" key="7">
    <source>
        <dbReference type="ARBA" id="ARBA00022729"/>
    </source>
</evidence>
<dbReference type="Pfam" id="PF02055">
    <property type="entry name" value="Glyco_hydro_30"/>
    <property type="match status" value="2"/>
</dbReference>
<evidence type="ECO:0000256" key="21">
    <source>
        <dbReference type="ARBA" id="ARBA00049379"/>
    </source>
</evidence>
<dbReference type="GO" id="GO:0050295">
    <property type="term" value="F:steryl-beta-glucosidase activity"/>
    <property type="evidence" value="ECO:0007669"/>
    <property type="project" value="RHEA"/>
</dbReference>
<feature type="domain" description="Glycosyl hydrolase family 30 beta sandwich" evidence="25">
    <location>
        <begin position="458"/>
        <end position="492"/>
    </location>
</feature>
<comment type="catalytic activity">
    <reaction evidence="15">
        <text>a beta-D-glucosyl-(1&lt;-&gt;1')-N-acylsphing-4-enine + cholesterol = cholesteryl 3-beta-D-glucoside + an N-acylsphing-4-enine</text>
        <dbReference type="Rhea" id="RHEA:58264"/>
        <dbReference type="ChEBI" id="CHEBI:16113"/>
        <dbReference type="ChEBI" id="CHEBI:17495"/>
        <dbReference type="ChEBI" id="CHEBI:22801"/>
        <dbReference type="ChEBI" id="CHEBI:52639"/>
    </reaction>
    <physiologicalReaction direction="left-to-right" evidence="15">
        <dbReference type="Rhea" id="RHEA:58265"/>
    </physiologicalReaction>
    <physiologicalReaction direction="right-to-left" evidence="15">
        <dbReference type="Rhea" id="RHEA:58266"/>
    </physiologicalReaction>
</comment>
<dbReference type="KEGG" id="tng:GSTEN00033926G001"/>
<comment type="catalytic activity">
    <reaction evidence="20">
        <text>beta-D-glucosyl-(1&lt;-&gt;1')-N-(15Z-tetracosenoyl)-sphing-4-enine + cholesterol = N-(15Z-tetracosenoyl)-sphing-4-enine + cholesteryl 3-beta-D-glucoside</text>
        <dbReference type="Rhea" id="RHEA:70315"/>
        <dbReference type="ChEBI" id="CHEBI:16113"/>
        <dbReference type="ChEBI" id="CHEBI:17495"/>
        <dbReference type="ChEBI" id="CHEBI:74450"/>
        <dbReference type="ChEBI" id="CHEBI:76302"/>
    </reaction>
    <physiologicalReaction direction="left-to-right" evidence="20">
        <dbReference type="Rhea" id="RHEA:70316"/>
    </physiologicalReaction>
    <physiologicalReaction direction="right-to-left" evidence="20">
        <dbReference type="Rhea" id="RHEA:70317"/>
    </physiologicalReaction>
</comment>
<dbReference type="EMBL" id="CAAE01015044">
    <property type="protein sequence ID" value="CAG11843.1"/>
    <property type="molecule type" value="Genomic_DNA"/>
</dbReference>
<evidence type="ECO:0000256" key="20">
    <source>
        <dbReference type="ARBA" id="ARBA00048880"/>
    </source>
</evidence>
<feature type="non-terminal residue" evidence="26">
    <location>
        <position position="575"/>
    </location>
</feature>
<evidence type="ECO:0000256" key="9">
    <source>
        <dbReference type="ARBA" id="ARBA00022919"/>
    </source>
</evidence>
<evidence type="ECO:0000256" key="11">
    <source>
        <dbReference type="ARBA" id="ARBA00033633"/>
    </source>
</evidence>
<dbReference type="GO" id="GO:0042176">
    <property type="term" value="P:regulation of protein catabolic process"/>
    <property type="evidence" value="ECO:0007669"/>
    <property type="project" value="UniProtKB-ARBA"/>
</dbReference>
<feature type="domain" description="Glycosyl hydrolase family 30 TIM-barrel" evidence="24">
    <location>
        <begin position="140"/>
        <end position="455"/>
    </location>
</feature>
<evidence type="ECO:0000256" key="5">
    <source>
        <dbReference type="ARBA" id="ARBA00005189"/>
    </source>
</evidence>
<evidence type="ECO:0000256" key="13">
    <source>
        <dbReference type="ARBA" id="ARBA00033698"/>
    </source>
</evidence>
<dbReference type="GO" id="GO:0046527">
    <property type="term" value="F:glucosyltransferase activity"/>
    <property type="evidence" value="ECO:0007669"/>
    <property type="project" value="UniProtKB-ARBA"/>
</dbReference>
<dbReference type="InterPro" id="IPR017853">
    <property type="entry name" value="GH"/>
</dbReference>
<evidence type="ECO:0000256" key="3">
    <source>
        <dbReference type="ARBA" id="ARBA00004731"/>
    </source>
</evidence>
<comment type="catalytic activity">
    <reaction evidence="18">
        <text>beta-D-glucosyl-N-dodecanoylsphing-4-enine + cholesterol = N-dodecanoylsphing-4-enine + cholesteryl 3-beta-D-glucoside</text>
        <dbReference type="Rhea" id="RHEA:70307"/>
        <dbReference type="ChEBI" id="CHEBI:16113"/>
        <dbReference type="ChEBI" id="CHEBI:17495"/>
        <dbReference type="ChEBI" id="CHEBI:72956"/>
        <dbReference type="ChEBI" id="CHEBI:76297"/>
    </reaction>
    <physiologicalReaction direction="left-to-right" evidence="18">
        <dbReference type="Rhea" id="RHEA:70308"/>
    </physiologicalReaction>
    <physiologicalReaction direction="right-to-left" evidence="18">
        <dbReference type="Rhea" id="RHEA:70309"/>
    </physiologicalReaction>
</comment>
<evidence type="ECO:0000256" key="10">
    <source>
        <dbReference type="ARBA" id="ARBA00023098"/>
    </source>
</evidence>
<dbReference type="AlphaFoldDB" id="Q4RID9"/>
<evidence type="ECO:0000256" key="12">
    <source>
        <dbReference type="ARBA" id="ARBA00033646"/>
    </source>
</evidence>
<dbReference type="GO" id="GO:0032006">
    <property type="term" value="P:regulation of TOR signaling"/>
    <property type="evidence" value="ECO:0007669"/>
    <property type="project" value="UniProtKB-ARBA"/>
</dbReference>
<dbReference type="GO" id="GO:0004336">
    <property type="term" value="F:galactosylceramidase activity"/>
    <property type="evidence" value="ECO:0007669"/>
    <property type="project" value="UniProtKB-EC"/>
</dbReference>
<name>Q4RID9_TETNG</name>
<dbReference type="GO" id="GO:0006680">
    <property type="term" value="P:glucosylceramide catabolic process"/>
    <property type="evidence" value="ECO:0007669"/>
    <property type="project" value="TreeGrafter"/>
</dbReference>
<accession>Q4RID9</accession>
<dbReference type="Gene3D" id="3.20.20.80">
    <property type="entry name" value="Glycosidases"/>
    <property type="match status" value="1"/>
</dbReference>
<keyword evidence="10 23" id="KW-0443">Lipid metabolism</keyword>
<evidence type="ECO:0000256" key="19">
    <source>
        <dbReference type="ARBA" id="ARBA00048817"/>
    </source>
</evidence>
<dbReference type="PRINTS" id="PR00843">
    <property type="entry name" value="GLHYDRLASE30"/>
</dbReference>
<dbReference type="OrthoDB" id="2160638at2759"/>
<dbReference type="GO" id="GO:0006914">
    <property type="term" value="P:autophagy"/>
    <property type="evidence" value="ECO:0007669"/>
    <property type="project" value="UniProtKB-ARBA"/>
</dbReference>
<evidence type="ECO:0000256" key="16">
    <source>
        <dbReference type="ARBA" id="ARBA00048111"/>
    </source>
</evidence>
<evidence type="ECO:0000256" key="22">
    <source>
        <dbReference type="ARBA" id="ARBA00049516"/>
    </source>
</evidence>
<evidence type="ECO:0000256" key="18">
    <source>
        <dbReference type="ARBA" id="ARBA00048698"/>
    </source>
</evidence>
<comment type="catalytic activity">
    <reaction evidence="19">
        <text>a beta-D-xylosyl-(1&lt;-&gt;1')-N-acylsphing-4-enine + cholesterol = cholesteryl 3-beta-D-xyloside + an N-acylsphing-4-enine</text>
        <dbReference type="Rhea" id="RHEA:70239"/>
        <dbReference type="ChEBI" id="CHEBI:16113"/>
        <dbReference type="ChEBI" id="CHEBI:52639"/>
        <dbReference type="ChEBI" id="CHEBI:189067"/>
        <dbReference type="ChEBI" id="CHEBI:189068"/>
    </reaction>
    <physiologicalReaction direction="left-to-right" evidence="19">
        <dbReference type="Rhea" id="RHEA:70240"/>
    </physiologicalReaction>
</comment>
<evidence type="ECO:0000256" key="2">
    <source>
        <dbReference type="ARBA" id="ARBA00004207"/>
    </source>
</evidence>
<evidence type="ECO:0000256" key="6">
    <source>
        <dbReference type="ARBA" id="ARBA00005382"/>
    </source>
</evidence>
<keyword evidence="9 23" id="KW-0746">Sphingolipid metabolism</keyword>
<dbReference type="Pfam" id="PF17189">
    <property type="entry name" value="Glyco_hydro_30C"/>
    <property type="match status" value="1"/>
</dbReference>
<dbReference type="GO" id="GO:0005765">
    <property type="term" value="C:lysosomal membrane"/>
    <property type="evidence" value="ECO:0007669"/>
    <property type="project" value="UniProtKB-SubCell"/>
</dbReference>
<keyword evidence="8 23" id="KW-0378">Hydrolase</keyword>
<feature type="domain" description="Glycosyl hydrolase family 30 TIM-barrel" evidence="24">
    <location>
        <begin position="78"/>
        <end position="117"/>
    </location>
</feature>
<comment type="catalytic activity">
    <reaction evidence="13">
        <text>a beta-D-galactosyl-(1&lt;-&gt;1')-N-acylsphing-4-enine + H2O = an N-acylsphing-4-enine + D-galactose</text>
        <dbReference type="Rhea" id="RHEA:14297"/>
        <dbReference type="ChEBI" id="CHEBI:4139"/>
        <dbReference type="ChEBI" id="CHEBI:15377"/>
        <dbReference type="ChEBI" id="CHEBI:18390"/>
        <dbReference type="ChEBI" id="CHEBI:52639"/>
        <dbReference type="EC" id="3.2.1.46"/>
    </reaction>
    <physiologicalReaction direction="left-to-right" evidence="13">
        <dbReference type="Rhea" id="RHEA:14298"/>
    </physiologicalReaction>
</comment>
<reference evidence="26" key="1">
    <citation type="journal article" date="2004" name="Nature">
        <title>Genome duplication in the teleost fish Tetraodon nigroviridis reveals the early vertebrate proto-karyotype.</title>
        <authorList>
            <person name="Jaillon O."/>
            <person name="Aury J.-M."/>
            <person name="Brunet F."/>
            <person name="Petit J.-L."/>
            <person name="Stange-Thomann N."/>
            <person name="Mauceli E."/>
            <person name="Bouneau L."/>
            <person name="Fischer C."/>
            <person name="Ozouf-Costaz C."/>
            <person name="Bernot A."/>
            <person name="Nicaud S."/>
            <person name="Jaffe D."/>
            <person name="Fisher S."/>
            <person name="Lutfalla G."/>
            <person name="Dossat C."/>
            <person name="Segurens B."/>
            <person name="Dasilva C."/>
            <person name="Salanoubat M."/>
            <person name="Levy M."/>
            <person name="Boudet N."/>
            <person name="Castellano S."/>
            <person name="Anthouard V."/>
            <person name="Jubin C."/>
            <person name="Castelli V."/>
            <person name="Katinka M."/>
            <person name="Vacherie B."/>
            <person name="Biemont C."/>
            <person name="Skalli Z."/>
            <person name="Cattolico L."/>
            <person name="Poulain J."/>
            <person name="De Berardinis V."/>
            <person name="Cruaud C."/>
            <person name="Duprat S."/>
            <person name="Brottier P."/>
            <person name="Coutanceau J.-P."/>
            <person name="Gouzy J."/>
            <person name="Parra G."/>
            <person name="Lardier G."/>
            <person name="Chapple C."/>
            <person name="McKernan K.J."/>
            <person name="McEwan P."/>
            <person name="Bosak S."/>
            <person name="Kellis M."/>
            <person name="Volff J.-N."/>
            <person name="Guigo R."/>
            <person name="Zody M.C."/>
            <person name="Mesirov J."/>
            <person name="Lindblad-Toh K."/>
            <person name="Birren B."/>
            <person name="Nusbaum C."/>
            <person name="Kahn D."/>
            <person name="Robinson-Rechavi M."/>
            <person name="Laudet V."/>
            <person name="Schachter V."/>
            <person name="Quetier F."/>
            <person name="Saurin W."/>
            <person name="Scarpelli C."/>
            <person name="Wincker P."/>
            <person name="Lander E.S."/>
            <person name="Weissenbach J."/>
            <person name="Roest Crollius H."/>
        </authorList>
    </citation>
    <scope>NUCLEOTIDE SEQUENCE [LARGE SCALE GENOMIC DNA]</scope>
</reference>